<sequence>MRPVIGWDVGGAHLKRAVLGTDGRLASVAIAPCALWQGLGRLDQALDGLPPAPQAPSQGTSFVTMTGELVDLWPDRATGVAALGQALAERLGAQTQFYAGPAGFVGADALAAHAGDIASANWHATASALAQLLPAGLLADMGSTTTDFVPFADGAVRAVAYADADRLVAGELVYSGIARTPVMALAPALPFRGTWVPLMAEHFATTADIYRLIGELPECADLHPAADGGEKTEEASARRLLRMVGRDLGPGGLDEAGVLAAAASEAQFGLLMRGLGRVLAAAGLPEDAPLVGAGVGRGLMARLAVRAGRPYRDIGTLLAEGTDLAGAAADCAPAVAVARLGRALS</sequence>
<dbReference type="Pfam" id="PF01968">
    <property type="entry name" value="Hydantoinase_A"/>
    <property type="match status" value="1"/>
</dbReference>
<dbReference type="EMBL" id="RCTF01000017">
    <property type="protein sequence ID" value="RLP74840.1"/>
    <property type="molecule type" value="Genomic_DNA"/>
</dbReference>
<dbReference type="InterPro" id="IPR002756">
    <property type="entry name" value="MfnF"/>
</dbReference>
<dbReference type="GO" id="GO:0016787">
    <property type="term" value="F:hydrolase activity"/>
    <property type="evidence" value="ECO:0007669"/>
    <property type="project" value="InterPro"/>
</dbReference>
<organism evidence="2 3">
    <name type="scientific">Xanthobacter tagetidis</name>
    <dbReference type="NCBI Taxonomy" id="60216"/>
    <lineage>
        <taxon>Bacteria</taxon>
        <taxon>Pseudomonadati</taxon>
        <taxon>Pseudomonadota</taxon>
        <taxon>Alphaproteobacteria</taxon>
        <taxon>Hyphomicrobiales</taxon>
        <taxon>Xanthobacteraceae</taxon>
        <taxon>Xanthobacter</taxon>
    </lineage>
</organism>
<gene>
    <name evidence="2" type="ORF">D9R14_17695</name>
</gene>
<keyword evidence="3" id="KW-1185">Reference proteome</keyword>
<dbReference type="RefSeq" id="WP_121624676.1">
    <property type="nucleotide sequence ID" value="NZ_JACIIW010000005.1"/>
</dbReference>
<dbReference type="Gene3D" id="3.30.420.40">
    <property type="match status" value="1"/>
</dbReference>
<proteinExistence type="predicted"/>
<evidence type="ECO:0000313" key="2">
    <source>
        <dbReference type="EMBL" id="RLP74840.1"/>
    </source>
</evidence>
<dbReference type="OrthoDB" id="1792672at2"/>
<feature type="domain" description="Hydantoinase A/oxoprolinase" evidence="1">
    <location>
        <begin position="93"/>
        <end position="251"/>
    </location>
</feature>
<protein>
    <submittedName>
        <fullName evidence="2">S-layer protein</fullName>
    </submittedName>
</protein>
<dbReference type="AlphaFoldDB" id="A0A3L7A4Q4"/>
<dbReference type="InterPro" id="IPR002821">
    <property type="entry name" value="Hydantoinase_A"/>
</dbReference>
<dbReference type="Proteomes" id="UP000269692">
    <property type="component" value="Unassembled WGS sequence"/>
</dbReference>
<dbReference type="NCBIfam" id="TIGR03123">
    <property type="entry name" value="one_C_unchar_1"/>
    <property type="match status" value="1"/>
</dbReference>
<accession>A0A3L7A4Q4</accession>
<evidence type="ECO:0000313" key="3">
    <source>
        <dbReference type="Proteomes" id="UP000269692"/>
    </source>
</evidence>
<evidence type="ECO:0000259" key="1">
    <source>
        <dbReference type="Pfam" id="PF01968"/>
    </source>
</evidence>
<name>A0A3L7A4Q4_9HYPH</name>
<dbReference type="Gene3D" id="3.30.420.190">
    <property type="entry name" value="conserved archaeal protein q6m145"/>
    <property type="match status" value="1"/>
</dbReference>
<reference evidence="2 3" key="1">
    <citation type="submission" date="2018-10" db="EMBL/GenBank/DDBJ databases">
        <title>Xanthobacter tagetidis genome sequencing and assembly.</title>
        <authorList>
            <person name="Maclea K.S."/>
            <person name="Goen A.E."/>
            <person name="Fatima S.A."/>
        </authorList>
    </citation>
    <scope>NUCLEOTIDE SEQUENCE [LARGE SCALE GENOMIC DNA]</scope>
    <source>
        <strain evidence="2 3">ATCC 700314</strain>
    </source>
</reference>
<comment type="caution">
    <text evidence="2">The sequence shown here is derived from an EMBL/GenBank/DDBJ whole genome shotgun (WGS) entry which is preliminary data.</text>
</comment>